<dbReference type="RefSeq" id="WP_019246923.1">
    <property type="nucleotide sequence ID" value="NZ_CAPH01000023.1"/>
</dbReference>
<evidence type="ECO:0000259" key="7">
    <source>
        <dbReference type="Pfam" id="PF08281"/>
    </source>
</evidence>
<dbReference type="InterPro" id="IPR013325">
    <property type="entry name" value="RNA_pol_sigma_r2"/>
</dbReference>
<keyword evidence="3" id="KW-0731">Sigma factor</keyword>
<evidence type="ECO:0000256" key="1">
    <source>
        <dbReference type="ARBA" id="ARBA00010641"/>
    </source>
</evidence>
<accession>A0ABY5UXS7</accession>
<dbReference type="InterPro" id="IPR036388">
    <property type="entry name" value="WH-like_DNA-bd_sf"/>
</dbReference>
<dbReference type="Gene3D" id="1.10.10.10">
    <property type="entry name" value="Winged helix-like DNA-binding domain superfamily/Winged helix DNA-binding domain"/>
    <property type="match status" value="1"/>
</dbReference>
<evidence type="ECO:0000256" key="3">
    <source>
        <dbReference type="ARBA" id="ARBA00023082"/>
    </source>
</evidence>
<keyword evidence="5" id="KW-0804">Transcription</keyword>
<dbReference type="InterPro" id="IPR013249">
    <property type="entry name" value="RNA_pol_sigma70_r4_t2"/>
</dbReference>
<dbReference type="SUPFAM" id="SSF88659">
    <property type="entry name" value="Sigma3 and sigma4 domains of RNA polymerase sigma factors"/>
    <property type="match status" value="1"/>
</dbReference>
<dbReference type="InterPro" id="IPR013324">
    <property type="entry name" value="RNA_pol_sigma_r3/r4-like"/>
</dbReference>
<gene>
    <name evidence="8" type="ORF">NQ491_08950</name>
</gene>
<evidence type="ECO:0000313" key="8">
    <source>
        <dbReference type="EMBL" id="UWN56773.1"/>
    </source>
</evidence>
<dbReference type="Pfam" id="PF04542">
    <property type="entry name" value="Sigma70_r2"/>
    <property type="match status" value="1"/>
</dbReference>
<dbReference type="SUPFAM" id="SSF88946">
    <property type="entry name" value="Sigma2 domain of RNA polymerase sigma factors"/>
    <property type="match status" value="1"/>
</dbReference>
<reference evidence="8" key="1">
    <citation type="journal article" date="2022" name="Cell">
        <title>Design, construction, and in vivo augmentation of a complex gut microbiome.</title>
        <authorList>
            <person name="Cheng A.G."/>
            <person name="Ho P.Y."/>
            <person name="Aranda-Diaz A."/>
            <person name="Jain S."/>
            <person name="Yu F.B."/>
            <person name="Meng X."/>
            <person name="Wang M."/>
            <person name="Iakiviak M."/>
            <person name="Nagashima K."/>
            <person name="Zhao A."/>
            <person name="Murugkar P."/>
            <person name="Patil A."/>
            <person name="Atabakhsh K."/>
            <person name="Weakley A."/>
            <person name="Yan J."/>
            <person name="Brumbaugh A.R."/>
            <person name="Higginbottom S."/>
            <person name="Dimas A."/>
            <person name="Shiver A.L."/>
            <person name="Deutschbauer A."/>
            <person name="Neff N."/>
            <person name="Sonnenburg J.L."/>
            <person name="Huang K.C."/>
            <person name="Fischbach M.A."/>
        </authorList>
    </citation>
    <scope>NUCLEOTIDE SEQUENCE</scope>
    <source>
        <strain evidence="8">AP11</strain>
    </source>
</reference>
<protein>
    <submittedName>
        <fullName evidence="8">Sigma-70 family RNA polymerase sigma factor</fullName>
    </submittedName>
</protein>
<evidence type="ECO:0000259" key="6">
    <source>
        <dbReference type="Pfam" id="PF04542"/>
    </source>
</evidence>
<dbReference type="PANTHER" id="PTHR43133:SF8">
    <property type="entry name" value="RNA POLYMERASE SIGMA FACTOR HI_1459-RELATED"/>
    <property type="match status" value="1"/>
</dbReference>
<dbReference type="InterPro" id="IPR014284">
    <property type="entry name" value="RNA_pol_sigma-70_dom"/>
</dbReference>
<dbReference type="CDD" id="cd06171">
    <property type="entry name" value="Sigma70_r4"/>
    <property type="match status" value="1"/>
</dbReference>
<name>A0ABY5UXS7_9BACT</name>
<evidence type="ECO:0000256" key="4">
    <source>
        <dbReference type="ARBA" id="ARBA00023125"/>
    </source>
</evidence>
<sequence length="191" mass="22859">MEIEQYIVSTDQQLVERALDGDTVAFEHLFNRYRDSIYQLYVQRTSGRTDDASDLLQETFVKVYLNMQRYDSRYTFGQWVYTIARNTFIDYMRRKRDDTVPIDRIGERVSSSWGGPTPEERMITDQSRARLESLLERMSPRYRKLIELRFFKEYSYEEIAAELQLPMGTVKTQIHRAREQLCRYITESGSR</sequence>
<dbReference type="InterPro" id="IPR007627">
    <property type="entry name" value="RNA_pol_sigma70_r2"/>
</dbReference>
<dbReference type="InterPro" id="IPR039425">
    <property type="entry name" value="RNA_pol_sigma-70-like"/>
</dbReference>
<dbReference type="NCBIfam" id="TIGR02937">
    <property type="entry name" value="sigma70-ECF"/>
    <property type="match status" value="1"/>
</dbReference>
<comment type="similarity">
    <text evidence="1">Belongs to the sigma-70 factor family. ECF subfamily.</text>
</comment>
<keyword evidence="9" id="KW-1185">Reference proteome</keyword>
<evidence type="ECO:0000256" key="2">
    <source>
        <dbReference type="ARBA" id="ARBA00023015"/>
    </source>
</evidence>
<dbReference type="Gene3D" id="1.10.1740.10">
    <property type="match status" value="1"/>
</dbReference>
<evidence type="ECO:0000313" key="9">
    <source>
        <dbReference type="Proteomes" id="UP001059295"/>
    </source>
</evidence>
<feature type="domain" description="RNA polymerase sigma-70 region 2" evidence="6">
    <location>
        <begin position="29"/>
        <end position="96"/>
    </location>
</feature>
<dbReference type="EMBL" id="CP102294">
    <property type="protein sequence ID" value="UWN56773.1"/>
    <property type="molecule type" value="Genomic_DNA"/>
</dbReference>
<dbReference type="Pfam" id="PF08281">
    <property type="entry name" value="Sigma70_r4_2"/>
    <property type="match status" value="1"/>
</dbReference>
<dbReference type="Proteomes" id="UP001059295">
    <property type="component" value="Chromosome"/>
</dbReference>
<keyword evidence="4" id="KW-0238">DNA-binding</keyword>
<dbReference type="PANTHER" id="PTHR43133">
    <property type="entry name" value="RNA POLYMERASE ECF-TYPE SIGMA FACTO"/>
    <property type="match status" value="1"/>
</dbReference>
<evidence type="ECO:0000256" key="5">
    <source>
        <dbReference type="ARBA" id="ARBA00023163"/>
    </source>
</evidence>
<proteinExistence type="inferred from homology"/>
<keyword evidence="2" id="KW-0805">Transcription regulation</keyword>
<feature type="domain" description="RNA polymerase sigma factor 70 region 4 type 2" evidence="7">
    <location>
        <begin position="129"/>
        <end position="181"/>
    </location>
</feature>
<dbReference type="GeneID" id="82891858"/>
<organism evidence="8 9">
    <name type="scientific">Alistipes ihumii AP11</name>
    <dbReference type="NCBI Taxonomy" id="1211813"/>
    <lineage>
        <taxon>Bacteria</taxon>
        <taxon>Pseudomonadati</taxon>
        <taxon>Bacteroidota</taxon>
        <taxon>Bacteroidia</taxon>
        <taxon>Bacteroidales</taxon>
        <taxon>Rikenellaceae</taxon>
        <taxon>Alistipes</taxon>
    </lineage>
</organism>